<dbReference type="Proteomes" id="UP000241546">
    <property type="component" value="Unassembled WGS sequence"/>
</dbReference>
<reference evidence="4" key="1">
    <citation type="submission" date="2016-07" db="EMBL/GenBank/DDBJ databases">
        <title>Multiple horizontal gene transfer events from other fungi enriched the ability of initially mycotrophic Trichoderma (Ascomycota) to feed on dead plant biomass.</title>
        <authorList>
            <consortium name="DOE Joint Genome Institute"/>
            <person name="Atanasova L."/>
            <person name="Chenthamara K."/>
            <person name="Zhang J."/>
            <person name="Grujic M."/>
            <person name="Henrissat B."/>
            <person name="Kuo A."/>
            <person name="Aerts A."/>
            <person name="Salamov A."/>
            <person name="Lipzen A."/>
            <person name="Labutti K."/>
            <person name="Barry K."/>
            <person name="Miao Y."/>
            <person name="Rahimi M.J."/>
            <person name="Shen Q."/>
            <person name="Grigoriev I.V."/>
            <person name="Kubicek C.P."/>
            <person name="Druzhinina I.S."/>
        </authorList>
    </citation>
    <scope>NUCLEOTIDE SEQUENCE [LARGE SCALE GENOMIC DNA]</scope>
    <source>
        <strain evidence="4">TUCIM 6016</strain>
    </source>
</reference>
<sequence>MFRTRLLRTSRQALGLNLRASANGSALNGSFNTVVNHNNKSSSGFSARRSLHSVPLLPHDYSQGVPNLMSPGGFALAWTDYMTVTLDKLNAMIAGTELEAHDVKTILLMTAREPNQAPIFNHASMAHNNHFFFQGIAPEGTPMPDDLRRELEASFSSIDSLRLEFIVTASAMFGPGFVWLVKAGPGDYRILPTYLAGSPYPGAHWRMQSTDMNTVGNDGSARPYLRNQLLGAGRRRTGELPPGGIELEPLLCLNTWEHAWLLDWGMGVDGKGGKAAYVDAWWNAVDWEKVHQRAGVTRPEFMTENSP</sequence>
<dbReference type="GeneID" id="36602424"/>
<feature type="domain" description="Manganese/iron superoxide dismutase C-terminal" evidence="2">
    <location>
        <begin position="248"/>
        <end position="293"/>
    </location>
</feature>
<dbReference type="InterPro" id="IPR036324">
    <property type="entry name" value="Mn/Fe_SOD_N_sf"/>
</dbReference>
<evidence type="ECO:0000313" key="4">
    <source>
        <dbReference type="Proteomes" id="UP000241546"/>
    </source>
</evidence>
<dbReference type="PANTHER" id="PTHR43595:SF2">
    <property type="entry name" value="SMALL RIBOSOMAL SUBUNIT PROTEIN MS42"/>
    <property type="match status" value="1"/>
</dbReference>
<dbReference type="Pfam" id="PF02777">
    <property type="entry name" value="Sod_Fe_C"/>
    <property type="match status" value="1"/>
</dbReference>
<proteinExistence type="predicted"/>
<dbReference type="GO" id="GO:0004784">
    <property type="term" value="F:superoxide dismutase activity"/>
    <property type="evidence" value="ECO:0007669"/>
    <property type="project" value="InterPro"/>
</dbReference>
<dbReference type="PANTHER" id="PTHR43595">
    <property type="entry name" value="37S RIBOSOMAL PROTEIN S26, MITOCHONDRIAL"/>
    <property type="match status" value="1"/>
</dbReference>
<accession>A0A2T4B863</accession>
<dbReference type="Gene3D" id="3.55.40.20">
    <property type="entry name" value="Iron/manganese superoxide dismutase, C-terminal domain"/>
    <property type="match status" value="1"/>
</dbReference>
<dbReference type="SUPFAM" id="SSF54719">
    <property type="entry name" value="Fe,Mn superoxide dismutase (SOD), C-terminal domain"/>
    <property type="match status" value="1"/>
</dbReference>
<dbReference type="GO" id="GO:0046872">
    <property type="term" value="F:metal ion binding"/>
    <property type="evidence" value="ECO:0007669"/>
    <property type="project" value="InterPro"/>
</dbReference>
<evidence type="ECO:0000259" key="2">
    <source>
        <dbReference type="Pfam" id="PF02777"/>
    </source>
</evidence>
<dbReference type="InterPro" id="IPR036314">
    <property type="entry name" value="SOD_C_sf"/>
</dbReference>
<evidence type="ECO:0000256" key="1">
    <source>
        <dbReference type="ARBA" id="ARBA00037226"/>
    </source>
</evidence>
<dbReference type="GO" id="GO:0005737">
    <property type="term" value="C:cytoplasm"/>
    <property type="evidence" value="ECO:0007669"/>
    <property type="project" value="TreeGrafter"/>
</dbReference>
<organism evidence="3 4">
    <name type="scientific">Trichoderma citrinoviride</name>
    <dbReference type="NCBI Taxonomy" id="58853"/>
    <lineage>
        <taxon>Eukaryota</taxon>
        <taxon>Fungi</taxon>
        <taxon>Dikarya</taxon>
        <taxon>Ascomycota</taxon>
        <taxon>Pezizomycotina</taxon>
        <taxon>Sordariomycetes</taxon>
        <taxon>Hypocreomycetidae</taxon>
        <taxon>Hypocreales</taxon>
        <taxon>Hypocreaceae</taxon>
        <taxon>Trichoderma</taxon>
    </lineage>
</organism>
<name>A0A2T4B863_9HYPO</name>
<dbReference type="OrthoDB" id="275227at2759"/>
<keyword evidence="4" id="KW-1185">Reference proteome</keyword>
<dbReference type="AlphaFoldDB" id="A0A2T4B863"/>
<gene>
    <name evidence="3" type="ORF">BBK36DRAFT_1160610</name>
</gene>
<dbReference type="EMBL" id="KZ680215">
    <property type="protein sequence ID" value="PTB65411.1"/>
    <property type="molecule type" value="Genomic_DNA"/>
</dbReference>
<dbReference type="RefSeq" id="XP_024748731.1">
    <property type="nucleotide sequence ID" value="XM_024894306.1"/>
</dbReference>
<protein>
    <submittedName>
        <fullName evidence="3">Fe superoxide dismutase</fullName>
    </submittedName>
</protein>
<comment type="function">
    <text evidence="1">Component of the mitochondrial ribosome (mitoribosome), a dedicated translation machinery responsible for the synthesis of mitochondrial genome-encoded proteins, including at least some of the essential transmembrane subunits of the mitochondrial respiratory chain. The mitoribosomes are attached to the mitochondrial inner membrane and translation products are cotranslationally integrated into the membrane.</text>
</comment>
<dbReference type="InterPro" id="IPR019832">
    <property type="entry name" value="Mn/Fe_SOD_C"/>
</dbReference>
<evidence type="ECO:0000313" key="3">
    <source>
        <dbReference type="EMBL" id="PTB65411.1"/>
    </source>
</evidence>
<dbReference type="SUPFAM" id="SSF46609">
    <property type="entry name" value="Fe,Mn superoxide dismutase (SOD), N-terminal domain"/>
    <property type="match status" value="1"/>
</dbReference>